<reference evidence="2 3" key="1">
    <citation type="journal article" date="2020" name="Phytopathology">
        <title>Genome Sequence Resources of Colletotrichum truncatum, C. plurivorum, C. musicola, and C. sojae: Four Species Pathogenic to Soybean (Glycine max).</title>
        <authorList>
            <person name="Rogerio F."/>
            <person name="Boufleur T.R."/>
            <person name="Ciampi-Guillardi M."/>
            <person name="Sukno S.A."/>
            <person name="Thon M.R."/>
            <person name="Massola Junior N.S."/>
            <person name="Baroncelli R."/>
        </authorList>
    </citation>
    <scope>NUCLEOTIDE SEQUENCE [LARGE SCALE GENOMIC DNA]</scope>
    <source>
        <strain evidence="2 3">LFN0009</strain>
    </source>
</reference>
<comment type="caution">
    <text evidence="2">The sequence shown here is derived from an EMBL/GenBank/DDBJ whole genome shotgun (WGS) entry which is preliminary data.</text>
</comment>
<feature type="region of interest" description="Disordered" evidence="1">
    <location>
        <begin position="1"/>
        <end position="24"/>
    </location>
</feature>
<gene>
    <name evidence="2" type="ORF">CSOJ01_15603</name>
</gene>
<keyword evidence="3" id="KW-1185">Reference proteome</keyword>
<evidence type="ECO:0000313" key="3">
    <source>
        <dbReference type="Proteomes" id="UP000652219"/>
    </source>
</evidence>
<sequence length="96" mass="10196">MHIRAPPEAGQGHHQQVGAVAFGRSLSPEVSAGARGRPLGPGSGGRVAPWLTPILPSCWPGEESRKARCDTRRRTLRNSDMTFCSLVFGGPPALHS</sequence>
<organism evidence="2 3">
    <name type="scientific">Colletotrichum sojae</name>
    <dbReference type="NCBI Taxonomy" id="2175907"/>
    <lineage>
        <taxon>Eukaryota</taxon>
        <taxon>Fungi</taxon>
        <taxon>Dikarya</taxon>
        <taxon>Ascomycota</taxon>
        <taxon>Pezizomycotina</taxon>
        <taxon>Sordariomycetes</taxon>
        <taxon>Hypocreomycetidae</taxon>
        <taxon>Glomerellales</taxon>
        <taxon>Glomerellaceae</taxon>
        <taxon>Colletotrichum</taxon>
        <taxon>Colletotrichum orchidearum species complex</taxon>
    </lineage>
</organism>
<dbReference type="EMBL" id="WIGN01000692">
    <property type="protein sequence ID" value="KAF6785387.1"/>
    <property type="molecule type" value="Genomic_DNA"/>
</dbReference>
<feature type="region of interest" description="Disordered" evidence="1">
    <location>
        <begin position="29"/>
        <end position="48"/>
    </location>
</feature>
<proteinExistence type="predicted"/>
<dbReference type="AlphaFoldDB" id="A0A8H6MIQ7"/>
<accession>A0A8H6MIQ7</accession>
<protein>
    <submittedName>
        <fullName evidence="2">Uncharacterized protein</fullName>
    </submittedName>
</protein>
<dbReference type="Proteomes" id="UP000652219">
    <property type="component" value="Unassembled WGS sequence"/>
</dbReference>
<evidence type="ECO:0000313" key="2">
    <source>
        <dbReference type="EMBL" id="KAF6785387.1"/>
    </source>
</evidence>
<evidence type="ECO:0000256" key="1">
    <source>
        <dbReference type="SAM" id="MobiDB-lite"/>
    </source>
</evidence>
<name>A0A8H6MIQ7_9PEZI</name>